<comment type="caution">
    <text evidence="3">The sequence shown here is derived from an EMBL/GenBank/DDBJ whole genome shotgun (WGS) entry which is preliminary data.</text>
</comment>
<dbReference type="InterPro" id="IPR056866">
    <property type="entry name" value="Znf_WRKY19"/>
</dbReference>
<organism evidence="3 5">
    <name type="scientific">Digitaria exilis</name>
    <dbReference type="NCBI Taxonomy" id="1010633"/>
    <lineage>
        <taxon>Eukaryota</taxon>
        <taxon>Viridiplantae</taxon>
        <taxon>Streptophyta</taxon>
        <taxon>Embryophyta</taxon>
        <taxon>Tracheophyta</taxon>
        <taxon>Spermatophyta</taxon>
        <taxon>Magnoliopsida</taxon>
        <taxon>Liliopsida</taxon>
        <taxon>Poales</taxon>
        <taxon>Poaceae</taxon>
        <taxon>PACMAD clade</taxon>
        <taxon>Panicoideae</taxon>
        <taxon>Panicodae</taxon>
        <taxon>Paniceae</taxon>
        <taxon>Anthephorinae</taxon>
        <taxon>Digitaria</taxon>
    </lineage>
</organism>
<evidence type="ECO:0000313" key="4">
    <source>
        <dbReference type="EMBL" id="KAF8676657.1"/>
    </source>
</evidence>
<protein>
    <recommendedName>
        <fullName evidence="2">WRKY19-like zinc finger domain-containing protein</fullName>
    </recommendedName>
</protein>
<name>A0A834ZVU0_9POAL</name>
<feature type="compositionally biased region" description="Polar residues" evidence="1">
    <location>
        <begin position="517"/>
        <end position="532"/>
    </location>
</feature>
<feature type="domain" description="WRKY19-like zinc finger" evidence="2">
    <location>
        <begin position="378"/>
        <end position="402"/>
    </location>
</feature>
<dbReference type="Proteomes" id="UP000636709">
    <property type="component" value="Unassembled WGS sequence"/>
</dbReference>
<gene>
    <name evidence="4" type="ORF">HU200_046892</name>
    <name evidence="3" type="ORF">HU200_066933</name>
</gene>
<proteinExistence type="predicted"/>
<dbReference type="PANTHER" id="PTHR31827:SF40">
    <property type="entry name" value="F22C12.10"/>
    <property type="match status" value="1"/>
</dbReference>
<dbReference type="EMBL" id="JACEFO010002155">
    <property type="protein sequence ID" value="KAF8676657.1"/>
    <property type="molecule type" value="Genomic_DNA"/>
</dbReference>
<feature type="domain" description="WRKY19-like zinc finger" evidence="2">
    <location>
        <begin position="328"/>
        <end position="352"/>
    </location>
</feature>
<sequence>MGTGCTVSSARGSDEGSCMDYDINFKLSLGNEGTSKLHKQACDSRTFEKPGLNLKLSLAPSQSGVTDAGLVRATVLQDTFVQPHIMALVPTVDEGSTSARRPYGGMVLSFLNQVSSNQVQGPAPPTPTVLQLPKSPAACSSGLVHSQQRSCNTKVCSYPECLKGARGSSGLCIAHGGGRRCQKEGCNKGAEGKTIFCKAHGGGRRCDYLGCTKSAEGRTDFCIAHGGGRRCSQEGCKRAARGKSGRCIKHGGGKRCQKPNCTKSAEGRSGMCIAHGGGRRCQHTDCGKGAQGSTNFCKAHGGGKRCTHPDCSKGAEGSTPFCKAHGGGKRCSAEGCTKSVHGGTQFCVAHGGGKRCVVEGCRKSARGRTDRCVGHGGGKRCQSAGCGKSAQGSTAFCKAHGGGRRCLWGHPGSDLGSGVAPCDRLARGKKGLCDQHNPLVNDNSVHGGVSFSAFSIVSDALSHGTSPPSSGTSMHSLFRRPVEAPQHAPASDHEGRVHGGNFMPMFDGGLSLGKKPANNTGASTSATRNWNSGGDMEKPSSSTRRSWL</sequence>
<dbReference type="Pfam" id="PF24906">
    <property type="entry name" value="Zf_WRKY19"/>
    <property type="match status" value="8"/>
</dbReference>
<evidence type="ECO:0000313" key="3">
    <source>
        <dbReference type="EMBL" id="KAF8643223.1"/>
    </source>
</evidence>
<dbReference type="AlphaFoldDB" id="A0A834ZVU0"/>
<dbReference type="PANTHER" id="PTHR31827">
    <property type="entry name" value="EMB|CAB89363.1"/>
    <property type="match status" value="1"/>
</dbReference>
<keyword evidence="5" id="KW-1185">Reference proteome</keyword>
<feature type="compositionally biased region" description="Polar residues" evidence="1">
    <location>
        <begin position="539"/>
        <end position="548"/>
    </location>
</feature>
<reference evidence="3" key="1">
    <citation type="submission" date="2020-07" db="EMBL/GenBank/DDBJ databases">
        <title>Genome sequence and genetic diversity analysis of an under-domesticated orphan crop, white fonio (Digitaria exilis).</title>
        <authorList>
            <person name="Bennetzen J.L."/>
            <person name="Chen S."/>
            <person name="Ma X."/>
            <person name="Wang X."/>
            <person name="Yssel A.E.J."/>
            <person name="Chaluvadi S.R."/>
            <person name="Johnson M."/>
            <person name="Gangashetty P."/>
            <person name="Hamidou F."/>
            <person name="Sanogo M.D."/>
            <person name="Zwaenepoel A."/>
            <person name="Wallace J."/>
            <person name="Van De Peer Y."/>
            <person name="Van Deynze A."/>
        </authorList>
    </citation>
    <scope>NUCLEOTIDE SEQUENCE</scope>
    <source>
        <tissue evidence="3">Leaves</tissue>
    </source>
</reference>
<feature type="domain" description="WRKY19-like zinc finger" evidence="2">
    <location>
        <begin position="154"/>
        <end position="177"/>
    </location>
</feature>
<evidence type="ECO:0000313" key="5">
    <source>
        <dbReference type="Proteomes" id="UP000636709"/>
    </source>
</evidence>
<feature type="domain" description="WRKY19-like zinc finger" evidence="2">
    <location>
        <begin position="303"/>
        <end position="327"/>
    </location>
</feature>
<evidence type="ECO:0000256" key="1">
    <source>
        <dbReference type="SAM" id="MobiDB-lite"/>
    </source>
</evidence>
<accession>A0A834ZVU0</accession>
<dbReference type="OrthoDB" id="77038at2759"/>
<feature type="region of interest" description="Disordered" evidence="1">
    <location>
        <begin position="482"/>
        <end position="548"/>
    </location>
</feature>
<feature type="domain" description="WRKY19-like zinc finger" evidence="2">
    <location>
        <begin position="203"/>
        <end position="227"/>
    </location>
</feature>
<dbReference type="EMBL" id="JACEFO010003211">
    <property type="protein sequence ID" value="KAF8643223.1"/>
    <property type="molecule type" value="Genomic_DNA"/>
</dbReference>
<feature type="domain" description="WRKY19-like zinc finger" evidence="2">
    <location>
        <begin position="178"/>
        <end position="202"/>
    </location>
</feature>
<feature type="domain" description="WRKY19-like zinc finger" evidence="2">
    <location>
        <begin position="278"/>
        <end position="302"/>
    </location>
</feature>
<evidence type="ECO:0000259" key="2">
    <source>
        <dbReference type="Pfam" id="PF24906"/>
    </source>
</evidence>
<feature type="domain" description="WRKY19-like zinc finger" evidence="2">
    <location>
        <begin position="253"/>
        <end position="277"/>
    </location>
</feature>